<dbReference type="eggNOG" id="KOG0800">
    <property type="taxonomic scope" value="Eukaryota"/>
</dbReference>
<dbReference type="InterPro" id="IPR001841">
    <property type="entry name" value="Znf_RING"/>
</dbReference>
<evidence type="ECO:0000256" key="1">
    <source>
        <dbReference type="ARBA" id="ARBA00004370"/>
    </source>
</evidence>
<gene>
    <name evidence="13" type="primary">109586597</name>
</gene>
<feature type="region of interest" description="Disordered" evidence="9">
    <location>
        <begin position="323"/>
        <end position="375"/>
    </location>
</feature>
<organism evidence="13">
    <name type="scientific">Amphimedon queenslandica</name>
    <name type="common">Sponge</name>
    <dbReference type="NCBI Taxonomy" id="400682"/>
    <lineage>
        <taxon>Eukaryota</taxon>
        <taxon>Metazoa</taxon>
        <taxon>Porifera</taxon>
        <taxon>Demospongiae</taxon>
        <taxon>Heteroscleromorpha</taxon>
        <taxon>Haplosclerida</taxon>
        <taxon>Niphatidae</taxon>
        <taxon>Amphimedon</taxon>
    </lineage>
</organism>
<dbReference type="PROSITE" id="PS50089">
    <property type="entry name" value="ZF_RING_2"/>
    <property type="match status" value="1"/>
</dbReference>
<keyword evidence="14" id="KW-1185">Reference proteome</keyword>
<dbReference type="InterPro" id="IPR013083">
    <property type="entry name" value="Znf_RING/FYVE/PHD"/>
</dbReference>
<keyword evidence="6 10" id="KW-1133">Transmembrane helix</keyword>
<keyword evidence="7 10" id="KW-0472">Membrane</keyword>
<dbReference type="KEGG" id="aqu:109586597"/>
<dbReference type="PANTHER" id="PTHR46539:SF1">
    <property type="entry name" value="E3 UBIQUITIN-PROTEIN LIGASE ATL42"/>
    <property type="match status" value="1"/>
</dbReference>
<keyword evidence="5" id="KW-0862">Zinc</keyword>
<dbReference type="GO" id="GO:0016020">
    <property type="term" value="C:membrane"/>
    <property type="evidence" value="ECO:0007669"/>
    <property type="project" value="UniProtKB-SubCell"/>
</dbReference>
<feature type="domain" description="RING-type" evidence="12">
    <location>
        <begin position="275"/>
        <end position="317"/>
    </location>
</feature>
<keyword evidence="4 8" id="KW-0863">Zinc-finger</keyword>
<dbReference type="CDD" id="cd16454">
    <property type="entry name" value="RING-H2_PA-TM-RING"/>
    <property type="match status" value="1"/>
</dbReference>
<dbReference type="PANTHER" id="PTHR46539">
    <property type="entry name" value="E3 UBIQUITIN-PROTEIN LIGASE ATL42"/>
    <property type="match status" value="1"/>
</dbReference>
<evidence type="ECO:0000256" key="9">
    <source>
        <dbReference type="SAM" id="MobiDB-lite"/>
    </source>
</evidence>
<keyword evidence="3" id="KW-0479">Metal-binding</keyword>
<reference evidence="13" key="2">
    <citation type="submission" date="2017-05" db="UniProtKB">
        <authorList>
            <consortium name="EnsemblMetazoa"/>
        </authorList>
    </citation>
    <scope>IDENTIFICATION</scope>
</reference>
<evidence type="ECO:0000256" key="2">
    <source>
        <dbReference type="ARBA" id="ARBA00022692"/>
    </source>
</evidence>
<feature type="signal peptide" evidence="11">
    <location>
        <begin position="1"/>
        <end position="19"/>
    </location>
</feature>
<dbReference type="SMART" id="SM00184">
    <property type="entry name" value="RING"/>
    <property type="match status" value="1"/>
</dbReference>
<evidence type="ECO:0000256" key="6">
    <source>
        <dbReference type="ARBA" id="ARBA00022989"/>
    </source>
</evidence>
<feature type="compositionally biased region" description="Basic and acidic residues" evidence="9">
    <location>
        <begin position="334"/>
        <end position="354"/>
    </location>
</feature>
<sequence length="375" mass="42073">MAAVLVFVIVLLYSPFVLSGVTIGVICDSDCPSVKSYSMFGLFSAPYANLNEKGATDGYYLNYHNQSDDTSVTCDKLSPPLPPPPLINISSDPEFILLLDNYSHCMLERMLLARAVGYDAILSYTVDDTNITITEPIINTGIPIALVQYRYVNSIKNLTYDYSYISITVDGSILSGAIVITTIFVSFVSCFCCICTLCCLCCKIYRDNRDPTFEPLLREDGSRYRSRQELIESILNHLQQMENELGTQTPLGQNQIDKFPKREYSGEGTERDTTCCVCVDDFKPGQEVRQLPCQHIFHPSCIDEWLSDHSSVCPLCKMDLREANNDSTSNPSRRFQERQMERAAARNNARDRSLTDYSSSDNSVDSRRAQSSIPA</sequence>
<evidence type="ECO:0000259" key="12">
    <source>
        <dbReference type="PROSITE" id="PS50089"/>
    </source>
</evidence>
<protein>
    <recommendedName>
        <fullName evidence="12">RING-type domain-containing protein</fullName>
    </recommendedName>
</protein>
<keyword evidence="11" id="KW-0732">Signal</keyword>
<evidence type="ECO:0000256" key="10">
    <source>
        <dbReference type="SAM" id="Phobius"/>
    </source>
</evidence>
<evidence type="ECO:0000256" key="5">
    <source>
        <dbReference type="ARBA" id="ARBA00022833"/>
    </source>
</evidence>
<reference evidence="14" key="1">
    <citation type="journal article" date="2010" name="Nature">
        <title>The Amphimedon queenslandica genome and the evolution of animal complexity.</title>
        <authorList>
            <person name="Srivastava M."/>
            <person name="Simakov O."/>
            <person name="Chapman J."/>
            <person name="Fahey B."/>
            <person name="Gauthier M.E."/>
            <person name="Mitros T."/>
            <person name="Richards G.S."/>
            <person name="Conaco C."/>
            <person name="Dacre M."/>
            <person name="Hellsten U."/>
            <person name="Larroux C."/>
            <person name="Putnam N.H."/>
            <person name="Stanke M."/>
            <person name="Adamska M."/>
            <person name="Darling A."/>
            <person name="Degnan S.M."/>
            <person name="Oakley T.H."/>
            <person name="Plachetzki D.C."/>
            <person name="Zhai Y."/>
            <person name="Adamski M."/>
            <person name="Calcino A."/>
            <person name="Cummins S.F."/>
            <person name="Goodstein D.M."/>
            <person name="Harris C."/>
            <person name="Jackson D.J."/>
            <person name="Leys S.P."/>
            <person name="Shu S."/>
            <person name="Woodcroft B.J."/>
            <person name="Vervoort M."/>
            <person name="Kosik K.S."/>
            <person name="Manning G."/>
            <person name="Degnan B.M."/>
            <person name="Rokhsar D.S."/>
        </authorList>
    </citation>
    <scope>NUCLEOTIDE SEQUENCE [LARGE SCALE GENOMIC DNA]</scope>
</reference>
<name>A0A1X7VPJ6_AMPQE</name>
<feature type="chain" id="PRO_5010858691" description="RING-type domain-containing protein" evidence="11">
    <location>
        <begin position="20"/>
        <end position="375"/>
    </location>
</feature>
<dbReference type="GO" id="GO:0008270">
    <property type="term" value="F:zinc ion binding"/>
    <property type="evidence" value="ECO:0007669"/>
    <property type="project" value="UniProtKB-KW"/>
</dbReference>
<dbReference type="Proteomes" id="UP000007879">
    <property type="component" value="Unassembled WGS sequence"/>
</dbReference>
<evidence type="ECO:0000313" key="14">
    <source>
        <dbReference type="Proteomes" id="UP000007879"/>
    </source>
</evidence>
<keyword evidence="2 10" id="KW-0812">Transmembrane</keyword>
<comment type="subcellular location">
    <subcellularLocation>
        <location evidence="1">Membrane</location>
    </subcellularLocation>
</comment>
<dbReference type="OrthoDB" id="8062037at2759"/>
<dbReference type="SUPFAM" id="SSF57850">
    <property type="entry name" value="RING/U-box"/>
    <property type="match status" value="1"/>
</dbReference>
<dbReference type="Gene3D" id="3.30.40.10">
    <property type="entry name" value="Zinc/RING finger domain, C3HC4 (zinc finger)"/>
    <property type="match status" value="1"/>
</dbReference>
<evidence type="ECO:0000256" key="8">
    <source>
        <dbReference type="PROSITE-ProRule" id="PRU00175"/>
    </source>
</evidence>
<proteinExistence type="predicted"/>
<accession>A0A1X7VPJ6</accession>
<dbReference type="EnsemblMetazoa" id="Aqu2.1.42301_001">
    <property type="protein sequence ID" value="Aqu2.1.42301_001"/>
    <property type="gene ID" value="Aqu2.1.42301"/>
</dbReference>
<dbReference type="InParanoid" id="A0A1X7VPJ6"/>
<feature type="compositionally biased region" description="Polar residues" evidence="9">
    <location>
        <begin position="355"/>
        <end position="375"/>
    </location>
</feature>
<dbReference type="Pfam" id="PF13639">
    <property type="entry name" value="zf-RING_2"/>
    <property type="match status" value="1"/>
</dbReference>
<evidence type="ECO:0000256" key="11">
    <source>
        <dbReference type="SAM" id="SignalP"/>
    </source>
</evidence>
<evidence type="ECO:0000256" key="3">
    <source>
        <dbReference type="ARBA" id="ARBA00022723"/>
    </source>
</evidence>
<dbReference type="STRING" id="400682.A0A1X7VPJ6"/>
<feature type="transmembrane region" description="Helical" evidence="10">
    <location>
        <begin position="173"/>
        <end position="200"/>
    </location>
</feature>
<evidence type="ECO:0000313" key="13">
    <source>
        <dbReference type="EnsemblMetazoa" id="Aqu2.1.42301_001"/>
    </source>
</evidence>
<dbReference type="AlphaFoldDB" id="A0A1X7VPJ6"/>
<evidence type="ECO:0000256" key="7">
    <source>
        <dbReference type="ARBA" id="ARBA00023136"/>
    </source>
</evidence>
<dbReference type="EnsemblMetazoa" id="XM_020002797.1">
    <property type="protein sequence ID" value="XP_019858356.1"/>
    <property type="gene ID" value="LOC109586597"/>
</dbReference>
<evidence type="ECO:0000256" key="4">
    <source>
        <dbReference type="ARBA" id="ARBA00022771"/>
    </source>
</evidence>